<gene>
    <name evidence="1" type="ORF">ACFL27_05230</name>
</gene>
<dbReference type="Proteomes" id="UP001594351">
    <property type="component" value="Unassembled WGS sequence"/>
</dbReference>
<evidence type="ECO:0000313" key="1">
    <source>
        <dbReference type="EMBL" id="MFC1849593.1"/>
    </source>
</evidence>
<proteinExistence type="predicted"/>
<organism evidence="1 2">
    <name type="scientific">candidate division CSSED10-310 bacterium</name>
    <dbReference type="NCBI Taxonomy" id="2855610"/>
    <lineage>
        <taxon>Bacteria</taxon>
        <taxon>Bacteria division CSSED10-310</taxon>
    </lineage>
</organism>
<keyword evidence="2" id="KW-1185">Reference proteome</keyword>
<protein>
    <submittedName>
        <fullName evidence="1">Uncharacterized protein</fullName>
    </submittedName>
</protein>
<reference evidence="1 2" key="1">
    <citation type="submission" date="2024-09" db="EMBL/GenBank/DDBJ databases">
        <title>Laminarin stimulates single cell rates of sulfate reduction while oxygen inhibits transcriptomic activity in coastal marine sediment.</title>
        <authorList>
            <person name="Lindsay M."/>
            <person name="Orcutt B."/>
            <person name="Emerson D."/>
            <person name="Stepanauskas R."/>
            <person name="D'Angelo T."/>
        </authorList>
    </citation>
    <scope>NUCLEOTIDE SEQUENCE [LARGE SCALE GENOMIC DNA]</scope>
    <source>
        <strain evidence="1">SAG AM-311-K15</strain>
    </source>
</reference>
<dbReference type="EMBL" id="JBHPBY010000047">
    <property type="protein sequence ID" value="MFC1849593.1"/>
    <property type="molecule type" value="Genomic_DNA"/>
</dbReference>
<comment type="caution">
    <text evidence="1">The sequence shown here is derived from an EMBL/GenBank/DDBJ whole genome shotgun (WGS) entry which is preliminary data.</text>
</comment>
<sequence length="73" mass="8621">MPEQTLKIKLPETPEKLEVIVKFLEKHEAITKEQAEKLRLSSPSEKSKWALLADRFRSDKEGHFIYLYYIMIG</sequence>
<accession>A0ABV6YTS6</accession>
<name>A0ABV6YTS6_UNCC1</name>
<evidence type="ECO:0000313" key="2">
    <source>
        <dbReference type="Proteomes" id="UP001594351"/>
    </source>
</evidence>